<dbReference type="CDD" id="cd09819">
    <property type="entry name" value="An_peroxidase_bacterial_1"/>
    <property type="match status" value="1"/>
</dbReference>
<dbReference type="PANTHER" id="PTHR11475">
    <property type="entry name" value="OXIDASE/PEROXIDASE"/>
    <property type="match status" value="1"/>
</dbReference>
<keyword evidence="5" id="KW-0560">Oxidoreductase</keyword>
<feature type="region of interest" description="Disordered" evidence="4">
    <location>
        <begin position="17"/>
        <end position="44"/>
    </location>
</feature>
<evidence type="ECO:0000313" key="5">
    <source>
        <dbReference type="EMBL" id="MCW8084004.1"/>
    </source>
</evidence>
<dbReference type="Proteomes" id="UP001526430">
    <property type="component" value="Unassembled WGS sequence"/>
</dbReference>
<comment type="caution">
    <text evidence="5">The sequence shown here is derived from an EMBL/GenBank/DDBJ whole genome shotgun (WGS) entry which is preliminary data.</text>
</comment>
<dbReference type="RefSeq" id="WP_301587602.1">
    <property type="nucleotide sequence ID" value="NZ_JAPFQI010000001.1"/>
</dbReference>
<dbReference type="GO" id="GO:0004601">
    <property type="term" value="F:peroxidase activity"/>
    <property type="evidence" value="ECO:0007669"/>
    <property type="project" value="UniProtKB-KW"/>
</dbReference>
<comment type="subcellular location">
    <subcellularLocation>
        <location evidence="1">Secreted</location>
    </subcellularLocation>
</comment>
<organism evidence="5 6">
    <name type="scientific">Sabulicella glaciei</name>
    <dbReference type="NCBI Taxonomy" id="2984948"/>
    <lineage>
        <taxon>Bacteria</taxon>
        <taxon>Pseudomonadati</taxon>
        <taxon>Pseudomonadota</taxon>
        <taxon>Alphaproteobacteria</taxon>
        <taxon>Acetobacterales</taxon>
        <taxon>Acetobacteraceae</taxon>
        <taxon>Sabulicella</taxon>
    </lineage>
</organism>
<dbReference type="InterPro" id="IPR019791">
    <property type="entry name" value="Haem_peroxidase_animal"/>
</dbReference>
<dbReference type="EMBL" id="JAPFQI010000001">
    <property type="protein sequence ID" value="MCW8084004.1"/>
    <property type="molecule type" value="Genomic_DNA"/>
</dbReference>
<accession>A0ABT3NPC0</accession>
<dbReference type="Pfam" id="PF03098">
    <property type="entry name" value="An_peroxidase"/>
    <property type="match status" value="1"/>
</dbReference>
<evidence type="ECO:0000256" key="1">
    <source>
        <dbReference type="ARBA" id="ARBA00004613"/>
    </source>
</evidence>
<dbReference type="SUPFAM" id="SSF48113">
    <property type="entry name" value="Heme-dependent peroxidases"/>
    <property type="match status" value="1"/>
</dbReference>
<protein>
    <submittedName>
        <fullName evidence="5">Heme peroxidase family protein</fullName>
    </submittedName>
</protein>
<dbReference type="Gene3D" id="1.10.640.10">
    <property type="entry name" value="Haem peroxidase domain superfamily, animal type"/>
    <property type="match status" value="1"/>
</dbReference>
<keyword evidence="6" id="KW-1185">Reference proteome</keyword>
<dbReference type="InterPro" id="IPR010255">
    <property type="entry name" value="Haem_peroxidase_sf"/>
</dbReference>
<proteinExistence type="predicted"/>
<name>A0ABT3NPC0_9PROT</name>
<keyword evidence="3" id="KW-0325">Glycoprotein</keyword>
<reference evidence="5 6" key="1">
    <citation type="submission" date="2022-10" db="EMBL/GenBank/DDBJ databases">
        <title>Roseococcus glaciei nov., sp. nov., isolated from glacier.</title>
        <authorList>
            <person name="Liu Q."/>
            <person name="Xin Y.-H."/>
        </authorList>
    </citation>
    <scope>NUCLEOTIDE SEQUENCE [LARGE SCALE GENOMIC DNA]</scope>
    <source>
        <strain evidence="5 6">MDT2-1-1</strain>
    </source>
</reference>
<keyword evidence="2" id="KW-0964">Secreted</keyword>
<sequence>MVGTKVTKSQVLPAVLIQGREPTPAAAPAAHGRTPRGSLVPPPGTSVKAGKFGRMFPRLTTALEVDDTRLADLAKAMKDGPGTSSTDNKDIAAGYTYLGQFVDHDITFDTTPISERVVDRSAVENFRTPKLELDSVYGIGPAGSPHLYARDEFDTFIIGRCDTLGLGDPRMKAGIPNDLPRNSQGTALIGDPRNDENLLVAQIHLAFLKFHNKLMMDTLPKRHPQMARDRLFSMARREVAWHYQWIVLHDFLKKIVDPNEVEDVLRNGRKFYLFEEQQSYGQPYIPIEFSVAVYRLGHSMVRQTYNHNRAFSDIGFDLLFLFSGKSGAIRGKDSPSGPQPSFETLPADWPIDWHRFFDLGKPTQMGLDIKKADNKFGFNFSRTIDPYLAEALHQLPAGPGRTGPSLAFLNLKRGVLMGLPSGQDVARHMHRPAEGMTYTTLTPEEITDPRNGPDGPVVETLRLQHQTPLWYYILKEAQLKGNKGARLGPVGSRILAEVFVGLLQGDDESFLVAEPSWRPTLGPRPGHFDMADLLRFVGDLDPLNVPANRGPAGP</sequence>
<dbReference type="InterPro" id="IPR037120">
    <property type="entry name" value="Haem_peroxidase_sf_animal"/>
</dbReference>
<evidence type="ECO:0000256" key="3">
    <source>
        <dbReference type="ARBA" id="ARBA00023180"/>
    </source>
</evidence>
<dbReference type="PANTHER" id="PTHR11475:SF4">
    <property type="entry name" value="CHORION PEROXIDASE"/>
    <property type="match status" value="1"/>
</dbReference>
<evidence type="ECO:0000313" key="6">
    <source>
        <dbReference type="Proteomes" id="UP001526430"/>
    </source>
</evidence>
<keyword evidence="5" id="KW-0575">Peroxidase</keyword>
<evidence type="ECO:0000256" key="4">
    <source>
        <dbReference type="SAM" id="MobiDB-lite"/>
    </source>
</evidence>
<evidence type="ECO:0000256" key="2">
    <source>
        <dbReference type="ARBA" id="ARBA00022525"/>
    </source>
</evidence>
<gene>
    <name evidence="5" type="ORF">OF850_00030</name>
</gene>
<dbReference type="PROSITE" id="PS50292">
    <property type="entry name" value="PEROXIDASE_3"/>
    <property type="match status" value="1"/>
</dbReference>